<name>A0A915IH30_ROMCU</name>
<sequence length="160" mass="18644">MASLTNEECPRNSFSVLPLLRPMRQKVFQNFERKNITSTRILYRKIRMTIFVIQKKYSNFNTNSERGSQILDFTLLKYTIHNVNCKNTDLNPHHNLQQNRSVKFRRPQKFWRIGMSGSKKLATPKPRDPAKRRDGGTTFTSLANELAIAARRFSLELPSA</sequence>
<evidence type="ECO:0000313" key="3">
    <source>
        <dbReference type="WBParaSite" id="nRc.2.0.1.t13395-RA"/>
    </source>
</evidence>
<feature type="region of interest" description="Disordered" evidence="1">
    <location>
        <begin position="117"/>
        <end position="136"/>
    </location>
</feature>
<proteinExistence type="predicted"/>
<dbReference type="WBParaSite" id="nRc.2.0.1.t13395-RA">
    <property type="protein sequence ID" value="nRc.2.0.1.t13395-RA"/>
    <property type="gene ID" value="nRc.2.0.1.g13395"/>
</dbReference>
<dbReference type="AlphaFoldDB" id="A0A915IH30"/>
<reference evidence="3" key="1">
    <citation type="submission" date="2022-11" db="UniProtKB">
        <authorList>
            <consortium name="WormBaseParasite"/>
        </authorList>
    </citation>
    <scope>IDENTIFICATION</scope>
</reference>
<dbReference type="Proteomes" id="UP000887565">
    <property type="component" value="Unplaced"/>
</dbReference>
<evidence type="ECO:0000256" key="1">
    <source>
        <dbReference type="SAM" id="MobiDB-lite"/>
    </source>
</evidence>
<feature type="compositionally biased region" description="Basic and acidic residues" evidence="1">
    <location>
        <begin position="125"/>
        <end position="135"/>
    </location>
</feature>
<organism evidence="2 3">
    <name type="scientific">Romanomermis culicivorax</name>
    <name type="common">Nematode worm</name>
    <dbReference type="NCBI Taxonomy" id="13658"/>
    <lineage>
        <taxon>Eukaryota</taxon>
        <taxon>Metazoa</taxon>
        <taxon>Ecdysozoa</taxon>
        <taxon>Nematoda</taxon>
        <taxon>Enoplea</taxon>
        <taxon>Dorylaimia</taxon>
        <taxon>Mermithida</taxon>
        <taxon>Mermithoidea</taxon>
        <taxon>Mermithidae</taxon>
        <taxon>Romanomermis</taxon>
    </lineage>
</organism>
<evidence type="ECO:0000313" key="2">
    <source>
        <dbReference type="Proteomes" id="UP000887565"/>
    </source>
</evidence>
<protein>
    <submittedName>
        <fullName evidence="3">Uncharacterized protein</fullName>
    </submittedName>
</protein>
<keyword evidence="2" id="KW-1185">Reference proteome</keyword>
<accession>A0A915IH30</accession>